<dbReference type="Pfam" id="PF06985">
    <property type="entry name" value="HET"/>
    <property type="match status" value="1"/>
</dbReference>
<evidence type="ECO:0000313" key="2">
    <source>
        <dbReference type="EMBL" id="EPE24720.1"/>
    </source>
</evidence>
<proteinExistence type="predicted"/>
<dbReference type="eggNOG" id="ENOG502SICY">
    <property type="taxonomic scope" value="Eukaryota"/>
</dbReference>
<organism evidence="2 3">
    <name type="scientific">Glarea lozoyensis (strain ATCC 20868 / MF5171)</name>
    <dbReference type="NCBI Taxonomy" id="1116229"/>
    <lineage>
        <taxon>Eukaryota</taxon>
        <taxon>Fungi</taxon>
        <taxon>Dikarya</taxon>
        <taxon>Ascomycota</taxon>
        <taxon>Pezizomycotina</taxon>
        <taxon>Leotiomycetes</taxon>
        <taxon>Helotiales</taxon>
        <taxon>Helotiaceae</taxon>
        <taxon>Glarea</taxon>
    </lineage>
</organism>
<sequence>MEDTQTLLKPASSRSWQCDGSRYNYMPPRQSLFSHPIHHFQQILLKALMRSKQLYRRRCVHCNSLEADWQPNLKYLPFLDDAMLYFSKTTEHIYPQFIIQMRPSAKKAVNECSHCRAVLFLGFKLYPEFELLDITEIEIYITFISLHFVRVKLWVKSVNPHSHICLPFSIYEPSGYRANTNASEGAEFDIPKTAASKETFWFIKDRYQNCLQYHIQCKSESPQWAPTRLIWLDPQNDDVRLSVDHKPDVEYVALSYCWGGVEFFQTTLGNYESVLNAIHFSNLPQTFQDAITVARSLNFRYIWIDSICIIQDSSTDWAQQSSRMADVYMNACLTIAATSSPNAHAGFLSVPHDGRYDPVSQRFPQRNTPDLLLTARIEPTDLHEKVNMGPLDQRGWSFQENLLSMRILKFTVAEVKWTCQSEDICECGGDSAISSFRNIMRFLNQMKGSSDFHTVWLKTLNEYGNRKLTYQSDRLPAMSGIASVVQRATSSEYVAGLWTDTFVLDLLWRSAKRGDLPRPIIPKRFGDQEITAPSWSWASLEGNIKYAPYFNSKEVMTLCVAVLQASASLAGLNVFGEVYGGIATLLGHYCDVYFIVDGLQYRDDYLHSLQSRHSFSDEVFEMNPDCQLCIRRCQYPGIQNQPQVICRDIGDIEASKHRDLRQSSFGIVVRCLIIGKYAHGAFGVPRRRESRHQYAKRTGRYPWDYTGIVLGNSRSTPGAFERLGDFKLSVENREDWIKSCQLEKITIV</sequence>
<dbReference type="HOGENOM" id="CLU_002639_5_5_1"/>
<feature type="domain" description="Heterokaryon incompatibility" evidence="1">
    <location>
        <begin position="251"/>
        <end position="400"/>
    </location>
</feature>
<dbReference type="OrthoDB" id="5125733at2759"/>
<protein>
    <recommendedName>
        <fullName evidence="1">Heterokaryon incompatibility domain-containing protein</fullName>
    </recommendedName>
</protein>
<evidence type="ECO:0000259" key="1">
    <source>
        <dbReference type="Pfam" id="PF06985"/>
    </source>
</evidence>
<gene>
    <name evidence="2" type="ORF">GLAREA_08573</name>
</gene>
<dbReference type="STRING" id="1116229.S3CFK5"/>
<name>S3CFK5_GLAL2</name>
<dbReference type="AlphaFoldDB" id="S3CFK5"/>
<dbReference type="InterPro" id="IPR010730">
    <property type="entry name" value="HET"/>
</dbReference>
<accession>S3CFK5</accession>
<dbReference type="GeneID" id="19467621"/>
<dbReference type="EMBL" id="KE145373">
    <property type="protein sequence ID" value="EPE24720.1"/>
    <property type="molecule type" value="Genomic_DNA"/>
</dbReference>
<dbReference type="RefSeq" id="XP_008088808.1">
    <property type="nucleotide sequence ID" value="XM_008090617.1"/>
</dbReference>
<evidence type="ECO:0000313" key="3">
    <source>
        <dbReference type="Proteomes" id="UP000016922"/>
    </source>
</evidence>
<reference evidence="2 3" key="1">
    <citation type="journal article" date="2013" name="BMC Genomics">
        <title>Genomics-driven discovery of the pneumocandin biosynthetic gene cluster in the fungus Glarea lozoyensis.</title>
        <authorList>
            <person name="Chen L."/>
            <person name="Yue Q."/>
            <person name="Zhang X."/>
            <person name="Xiang M."/>
            <person name="Wang C."/>
            <person name="Li S."/>
            <person name="Che Y."/>
            <person name="Ortiz-Lopez F.J."/>
            <person name="Bills G.F."/>
            <person name="Liu X."/>
            <person name="An Z."/>
        </authorList>
    </citation>
    <scope>NUCLEOTIDE SEQUENCE [LARGE SCALE GENOMIC DNA]</scope>
    <source>
        <strain evidence="3">ATCC 20868 / MF5171</strain>
    </source>
</reference>
<keyword evidence="3" id="KW-1185">Reference proteome</keyword>
<dbReference type="PANTHER" id="PTHR33112:SF9">
    <property type="entry name" value="HETEROKARYON INCOMPATIBILITY DOMAIN-CONTAINING PROTEIN"/>
    <property type="match status" value="1"/>
</dbReference>
<dbReference type="PANTHER" id="PTHR33112">
    <property type="entry name" value="DOMAIN PROTEIN, PUTATIVE-RELATED"/>
    <property type="match status" value="1"/>
</dbReference>
<dbReference type="Proteomes" id="UP000016922">
    <property type="component" value="Unassembled WGS sequence"/>
</dbReference>
<dbReference type="KEGG" id="glz:GLAREA_08573"/>